<dbReference type="Gene3D" id="3.30.360.10">
    <property type="entry name" value="Dihydrodipicolinate Reductase, domain 2"/>
    <property type="match status" value="1"/>
</dbReference>
<dbReference type="Gene3D" id="3.40.50.720">
    <property type="entry name" value="NAD(P)-binding Rossmann-like Domain"/>
    <property type="match status" value="1"/>
</dbReference>
<dbReference type="SUPFAM" id="SSF55347">
    <property type="entry name" value="Glyceraldehyde-3-phosphate dehydrogenase-like, C-terminal domain"/>
    <property type="match status" value="1"/>
</dbReference>
<feature type="domain" description="Gfo/Idh/MocA-like oxidoreductase N-terminal" evidence="1">
    <location>
        <begin position="4"/>
        <end position="123"/>
    </location>
</feature>
<dbReference type="KEGG" id="pbf:CFX0092_A1538"/>
<evidence type="ECO:0000259" key="1">
    <source>
        <dbReference type="Pfam" id="PF01408"/>
    </source>
</evidence>
<proteinExistence type="predicted"/>
<dbReference type="GO" id="GO:0000166">
    <property type="term" value="F:nucleotide binding"/>
    <property type="evidence" value="ECO:0007669"/>
    <property type="project" value="InterPro"/>
</dbReference>
<dbReference type="OrthoDB" id="9783105at2"/>
<dbReference type="InterPro" id="IPR036291">
    <property type="entry name" value="NAD(P)-bd_dom_sf"/>
</dbReference>
<evidence type="ECO:0000313" key="4">
    <source>
        <dbReference type="Proteomes" id="UP000215027"/>
    </source>
</evidence>
<keyword evidence="4" id="KW-1185">Reference proteome</keyword>
<dbReference type="PANTHER" id="PTHR43377">
    <property type="entry name" value="BILIVERDIN REDUCTASE A"/>
    <property type="match status" value="1"/>
</dbReference>
<dbReference type="InterPro" id="IPR055170">
    <property type="entry name" value="GFO_IDH_MocA-like_dom"/>
</dbReference>
<dbReference type="AlphaFoldDB" id="A0A160T0U4"/>
<evidence type="ECO:0000259" key="2">
    <source>
        <dbReference type="Pfam" id="PF22725"/>
    </source>
</evidence>
<gene>
    <name evidence="3" type="ORF">CFX0092_A1538</name>
</gene>
<dbReference type="EMBL" id="LN890655">
    <property type="protein sequence ID" value="CUS03416.2"/>
    <property type="molecule type" value="Genomic_DNA"/>
</dbReference>
<accession>A0A160T0U4</accession>
<name>A0A160T0U4_9CHLR</name>
<dbReference type="Proteomes" id="UP000215027">
    <property type="component" value="Chromosome I"/>
</dbReference>
<dbReference type="SUPFAM" id="SSF51735">
    <property type="entry name" value="NAD(P)-binding Rossmann-fold domains"/>
    <property type="match status" value="1"/>
</dbReference>
<protein>
    <submittedName>
        <fullName evidence="3">Oxidoreductase domain protein</fullName>
    </submittedName>
</protein>
<organism evidence="3 4">
    <name type="scientific">Candidatus Promineifilum breve</name>
    <dbReference type="NCBI Taxonomy" id="1806508"/>
    <lineage>
        <taxon>Bacteria</taxon>
        <taxon>Bacillati</taxon>
        <taxon>Chloroflexota</taxon>
        <taxon>Ardenticatenia</taxon>
        <taxon>Candidatus Promineifilales</taxon>
        <taxon>Candidatus Promineifilaceae</taxon>
        <taxon>Candidatus Promineifilum</taxon>
    </lineage>
</organism>
<dbReference type="Pfam" id="PF01408">
    <property type="entry name" value="GFO_IDH_MocA"/>
    <property type="match status" value="1"/>
</dbReference>
<dbReference type="InterPro" id="IPR000683">
    <property type="entry name" value="Gfo/Idh/MocA-like_OxRdtase_N"/>
</dbReference>
<dbReference type="Pfam" id="PF22725">
    <property type="entry name" value="GFO_IDH_MocA_C3"/>
    <property type="match status" value="1"/>
</dbReference>
<sequence>MTDLRIGAIGCGYWGPNLIRNFIEIPGAVVVAVADLQPEPLNRMMQRFPQIETSTTDYRDLFDLDLDAVVIATPPATHYAIARDCMEHGLHVLVEKPITLNSDDAQRLIDVAEAHDRVLMVGHTFEYNSAVRAIKEMITSGELGDIYYIDAIRASLGLFQTKANVVWDLAPHDISILRYLLDADPVSVNTHGSSCVQQGIEDVAYTTLMFPNNVLAHIRSSWLDPSKQRRITVVGSKKMVIYDDVEPLEKVKIFDKGVKAIRHTDTYGEFSFAYHYGDVVIPYIRFEEPLRVQCQHFLDCVREGKQPDTDGHNGKRVVQIVEAAQRSMQNGGDTVYLNGNGRGNAAEARRVKELAHA</sequence>
<evidence type="ECO:0000313" key="3">
    <source>
        <dbReference type="EMBL" id="CUS03416.2"/>
    </source>
</evidence>
<reference evidence="3" key="1">
    <citation type="submission" date="2016-01" db="EMBL/GenBank/DDBJ databases">
        <authorList>
            <person name="Mcilroy J.S."/>
            <person name="Karst M S."/>
            <person name="Albertsen M."/>
        </authorList>
    </citation>
    <scope>NUCLEOTIDE SEQUENCE</scope>
    <source>
        <strain evidence="3">Cfx-K</strain>
    </source>
</reference>
<feature type="domain" description="GFO/IDH/MocA-like oxidoreductase" evidence="2">
    <location>
        <begin position="131"/>
        <end position="240"/>
    </location>
</feature>
<dbReference type="RefSeq" id="WP_095042914.1">
    <property type="nucleotide sequence ID" value="NZ_LN890655.1"/>
</dbReference>
<dbReference type="PANTHER" id="PTHR43377:SF6">
    <property type="entry name" value="GFO_IDH_MOCA-LIKE OXIDOREDUCTASE N-TERMINAL DOMAIN-CONTAINING PROTEIN"/>
    <property type="match status" value="1"/>
</dbReference>
<dbReference type="InterPro" id="IPR051450">
    <property type="entry name" value="Gfo/Idh/MocA_Oxidoreductases"/>
</dbReference>